<dbReference type="InterPro" id="IPR036280">
    <property type="entry name" value="Multihaem_cyt_sf"/>
</dbReference>
<proteinExistence type="predicted"/>
<protein>
    <submittedName>
        <fullName evidence="2">Sulfur reduction protein DsrJ</fullName>
    </submittedName>
</protein>
<keyword evidence="1" id="KW-0732">Signal</keyword>
<gene>
    <name evidence="2" type="ORF">AY586_05190</name>
</gene>
<evidence type="ECO:0000313" key="3">
    <source>
        <dbReference type="Proteomes" id="UP000075766"/>
    </source>
</evidence>
<feature type="chain" id="PRO_5046068093" evidence="1">
    <location>
        <begin position="31"/>
        <end position="155"/>
    </location>
</feature>
<dbReference type="EMBL" id="LSYU01000099">
    <property type="protein sequence ID" value="KXX63497.1"/>
    <property type="molecule type" value="Genomic_DNA"/>
</dbReference>
<evidence type="ECO:0000313" key="2">
    <source>
        <dbReference type="EMBL" id="KXX63497.1"/>
    </source>
</evidence>
<dbReference type="SUPFAM" id="SSF48695">
    <property type="entry name" value="Multiheme cytochromes"/>
    <property type="match status" value="1"/>
</dbReference>
<comment type="caution">
    <text evidence="2">The sequence shown here is derived from an EMBL/GenBank/DDBJ whole genome shotgun (WGS) entry which is preliminary data.</text>
</comment>
<keyword evidence="3" id="KW-1185">Reference proteome</keyword>
<dbReference type="Proteomes" id="UP000075766">
    <property type="component" value="Unassembled WGS sequence"/>
</dbReference>
<feature type="signal peptide" evidence="1">
    <location>
        <begin position="1"/>
        <end position="30"/>
    </location>
</feature>
<dbReference type="RefSeq" id="WP_062277712.1">
    <property type="nucleotide sequence ID" value="NZ_LSYU01000099.1"/>
</dbReference>
<evidence type="ECO:0000256" key="1">
    <source>
        <dbReference type="SAM" id="SignalP"/>
    </source>
</evidence>
<reference evidence="2 3" key="1">
    <citation type="submission" date="2016-02" db="EMBL/GenBank/DDBJ databases">
        <title>Genome sequence of Marichromatium gracile YL-28, a purple sulfur bacterium.</title>
        <authorList>
            <person name="Zhao C."/>
            <person name="Hong X."/>
            <person name="Chen S."/>
            <person name="Yang S."/>
        </authorList>
    </citation>
    <scope>NUCLEOTIDE SEQUENCE [LARGE SCALE GENOMIC DNA]</scope>
    <source>
        <strain evidence="2 3">YL28</strain>
    </source>
</reference>
<dbReference type="Gene3D" id="3.90.10.10">
    <property type="entry name" value="Cytochrome C3"/>
    <property type="match status" value="1"/>
</dbReference>
<organism evidence="2 3">
    <name type="scientific">Marichromatium gracile</name>
    <name type="common">Chromatium gracile</name>
    <dbReference type="NCBI Taxonomy" id="1048"/>
    <lineage>
        <taxon>Bacteria</taxon>
        <taxon>Pseudomonadati</taxon>
        <taxon>Pseudomonadota</taxon>
        <taxon>Gammaproteobacteria</taxon>
        <taxon>Chromatiales</taxon>
        <taxon>Chromatiaceae</taxon>
        <taxon>Marichromatium</taxon>
    </lineage>
</organism>
<name>A0ABR5VGH6_MARGR</name>
<accession>A0ABR5VGH6</accession>
<sequence>MVNAVSTTRTLAVALLWMLAVLAVAPPASARNYVVPGSEAAGLGACVEPTELMRRQHMEFIKHQRDRTVHSGIRTSKYSLAGCVECHIGHDVQGQAVPIDRADQFCGACHAYAAVDLNCFDCHAAVPRGPMAGPMAEAARRAVGEAHHGQGAGQP</sequence>